<name>A0ABS5A3K3_9MYCO</name>
<organism evidence="14 15">
    <name type="scientific">Mycolicibacterium lutetiense</name>
    <dbReference type="NCBI Taxonomy" id="1641992"/>
    <lineage>
        <taxon>Bacteria</taxon>
        <taxon>Bacillati</taxon>
        <taxon>Actinomycetota</taxon>
        <taxon>Actinomycetes</taxon>
        <taxon>Mycobacteriales</taxon>
        <taxon>Mycobacteriaceae</taxon>
        <taxon>Mycolicibacterium</taxon>
    </lineage>
</organism>
<dbReference type="EMBL" id="JAGIOP010000002">
    <property type="protein sequence ID" value="MBP2456026.1"/>
    <property type="molecule type" value="Genomic_DNA"/>
</dbReference>
<evidence type="ECO:0000259" key="13">
    <source>
        <dbReference type="Pfam" id="PF06974"/>
    </source>
</evidence>
<comment type="pathway">
    <text evidence="2">Lipid metabolism.</text>
</comment>
<evidence type="ECO:0000313" key="14">
    <source>
        <dbReference type="EMBL" id="MBP2456026.1"/>
    </source>
</evidence>
<dbReference type="Pfam" id="PF03007">
    <property type="entry name" value="WS_DGAT_cat"/>
    <property type="match status" value="1"/>
</dbReference>
<evidence type="ECO:0000256" key="3">
    <source>
        <dbReference type="ARBA" id="ARBA00009587"/>
    </source>
</evidence>
<sequence>MERLTGHDASFIYLETPTHYHQSVGLILLDPSPMPGGYSFDTVRKWLAERMAGIPIYAEKAYDPWYNLGHPVWAADESFDLDRHLHHRTLPSPGTREQLAQHIGEICGKPLDPTLPLWEMTIIDGLEDGNVAVILKRHNASLDGVSGNSQLGQLCGNAATEYSIVRNAGPAQPAAIARSGLKEFAAKPVKLARLLGKSLVDTVTKKTPPLPEGVPPSLSAPRTSFNTTLTQNRNVAWATFPMAEMKQVKRELGVTLNDVILALTSTALRNYLLGRNELPDTSLQAFVPVSVHDMPGQHGRNQTTGLLTSLETRMADPVDRAMAIAASTNAAKEHAAALGPSLFHDWFELAARYWGTFLRWYSRLRLADRHAVMQNVVVSNMGGRHRDLRFAGARVIDFYPFGSLFDGGAIFVGVASIEDQLNIGLIACPEIVPDLDGIADGYLAAFAELREALDKRADLAADSEGSESSYVAK</sequence>
<evidence type="ECO:0000256" key="4">
    <source>
        <dbReference type="ARBA" id="ARBA00013244"/>
    </source>
</evidence>
<comment type="pathway">
    <text evidence="1 11">Glycerolipid metabolism; triacylglycerol biosynthesis.</text>
</comment>
<evidence type="ECO:0000256" key="9">
    <source>
        <dbReference type="ARBA" id="ARBA00023315"/>
    </source>
</evidence>
<dbReference type="GO" id="GO:0016746">
    <property type="term" value="F:acyltransferase activity"/>
    <property type="evidence" value="ECO:0007669"/>
    <property type="project" value="UniProtKB-KW"/>
</dbReference>
<dbReference type="RefSeq" id="WP_209922959.1">
    <property type="nucleotide sequence ID" value="NZ_JAGIOP010000002.1"/>
</dbReference>
<dbReference type="Pfam" id="PF06974">
    <property type="entry name" value="WS_DGAT_C"/>
    <property type="match status" value="1"/>
</dbReference>
<reference evidence="14 15" key="1">
    <citation type="submission" date="2021-03" db="EMBL/GenBank/DDBJ databases">
        <title>Sequencing the genomes of 1000 actinobacteria strains.</title>
        <authorList>
            <person name="Klenk H.-P."/>
        </authorList>
    </citation>
    <scope>NUCLEOTIDE SEQUENCE [LARGE SCALE GENOMIC DNA]</scope>
    <source>
        <strain evidence="14 15">DSM 46713</strain>
    </source>
</reference>
<evidence type="ECO:0000313" key="15">
    <source>
        <dbReference type="Proteomes" id="UP000694460"/>
    </source>
</evidence>
<dbReference type="PANTHER" id="PTHR31650:SF1">
    <property type="entry name" value="WAX ESTER SYNTHASE_DIACYLGLYCEROL ACYLTRANSFERASE 4-RELATED"/>
    <property type="match status" value="1"/>
</dbReference>
<evidence type="ECO:0000256" key="1">
    <source>
        <dbReference type="ARBA" id="ARBA00004771"/>
    </source>
</evidence>
<evidence type="ECO:0000256" key="6">
    <source>
        <dbReference type="ARBA" id="ARBA00022679"/>
    </source>
</evidence>
<evidence type="ECO:0000256" key="5">
    <source>
        <dbReference type="ARBA" id="ARBA00022516"/>
    </source>
</evidence>
<keyword evidence="9 11" id="KW-0012">Acyltransferase</keyword>
<keyword evidence="7 11" id="KW-0319">Glycerol metabolism</keyword>
<dbReference type="NCBIfam" id="TIGR02946">
    <property type="entry name" value="acyl_WS_DGAT"/>
    <property type="match status" value="1"/>
</dbReference>
<dbReference type="EC" id="2.3.1.20" evidence="4 11"/>
<evidence type="ECO:0000256" key="2">
    <source>
        <dbReference type="ARBA" id="ARBA00005189"/>
    </source>
</evidence>
<feature type="domain" description="O-acyltransferase WSD1 C-terminal" evidence="13">
    <location>
        <begin position="301"/>
        <end position="449"/>
    </location>
</feature>
<keyword evidence="6 11" id="KW-0808">Transferase</keyword>
<evidence type="ECO:0000256" key="7">
    <source>
        <dbReference type="ARBA" id="ARBA00022798"/>
    </source>
</evidence>
<keyword evidence="5 11" id="KW-0444">Lipid biosynthesis</keyword>
<dbReference type="Proteomes" id="UP000694460">
    <property type="component" value="Unassembled WGS sequence"/>
</dbReference>
<dbReference type="InterPro" id="IPR004255">
    <property type="entry name" value="O-acyltransferase_WSD1_N"/>
</dbReference>
<keyword evidence="15" id="KW-1185">Reference proteome</keyword>
<comment type="catalytic activity">
    <reaction evidence="10 11">
        <text>an acyl-CoA + a 1,2-diacyl-sn-glycerol = a triacyl-sn-glycerol + CoA</text>
        <dbReference type="Rhea" id="RHEA:10868"/>
        <dbReference type="ChEBI" id="CHEBI:17815"/>
        <dbReference type="ChEBI" id="CHEBI:57287"/>
        <dbReference type="ChEBI" id="CHEBI:58342"/>
        <dbReference type="ChEBI" id="CHEBI:64615"/>
        <dbReference type="EC" id="2.3.1.20"/>
    </reaction>
</comment>
<feature type="domain" description="O-acyltransferase WSD1-like N-terminal" evidence="12">
    <location>
        <begin position="4"/>
        <end position="260"/>
    </location>
</feature>
<accession>A0ABS5A3K3</accession>
<evidence type="ECO:0000259" key="12">
    <source>
        <dbReference type="Pfam" id="PF03007"/>
    </source>
</evidence>
<proteinExistence type="inferred from homology"/>
<keyword evidence="8 11" id="KW-0443">Lipid metabolism</keyword>
<comment type="similarity">
    <text evidence="3 11">Belongs to the long-chain O-acyltransferase family.</text>
</comment>
<comment type="caution">
    <text evidence="14">The sequence shown here is derived from an EMBL/GenBank/DDBJ whole genome shotgun (WGS) entry which is preliminary data.</text>
</comment>
<dbReference type="InterPro" id="IPR014292">
    <property type="entry name" value="Acyl_transf_WS/DGAT"/>
</dbReference>
<evidence type="ECO:0000256" key="11">
    <source>
        <dbReference type="RuleBase" id="RU361241"/>
    </source>
</evidence>
<protein>
    <recommendedName>
        <fullName evidence="4 11">Diacylglycerol O-acyltransferase</fullName>
        <ecNumber evidence="4 11">2.3.1.20</ecNumber>
    </recommendedName>
</protein>
<evidence type="ECO:0000256" key="10">
    <source>
        <dbReference type="ARBA" id="ARBA00048109"/>
    </source>
</evidence>
<dbReference type="InterPro" id="IPR009721">
    <property type="entry name" value="O-acyltransferase_WSD1_C"/>
</dbReference>
<dbReference type="InterPro" id="IPR045034">
    <property type="entry name" value="O-acyltransferase_WSD1-like"/>
</dbReference>
<gene>
    <name evidence="14" type="ORF">JOF57_005939</name>
</gene>
<dbReference type="PANTHER" id="PTHR31650">
    <property type="entry name" value="O-ACYLTRANSFERASE (WSD1-LIKE) FAMILY PROTEIN"/>
    <property type="match status" value="1"/>
</dbReference>
<evidence type="ECO:0000256" key="8">
    <source>
        <dbReference type="ARBA" id="ARBA00023098"/>
    </source>
</evidence>